<evidence type="ECO:0000256" key="1">
    <source>
        <dbReference type="ARBA" id="ARBA00004167"/>
    </source>
</evidence>
<name>A0A2H9TAK0_9ZZZZ</name>
<evidence type="ECO:0000256" key="6">
    <source>
        <dbReference type="SAM" id="Coils"/>
    </source>
</evidence>
<dbReference type="PROSITE" id="PS51781">
    <property type="entry name" value="SH3B"/>
    <property type="match status" value="1"/>
</dbReference>
<keyword evidence="5 7" id="KW-0472">Membrane</keyword>
<evidence type="ECO:0000259" key="8">
    <source>
        <dbReference type="PROSITE" id="PS51781"/>
    </source>
</evidence>
<keyword evidence="6" id="KW-0175">Coiled coil</keyword>
<organism evidence="9">
    <name type="scientific">invertebrate metagenome</name>
    <dbReference type="NCBI Taxonomy" id="1711999"/>
    <lineage>
        <taxon>unclassified sequences</taxon>
        <taxon>metagenomes</taxon>
        <taxon>organismal metagenomes</taxon>
    </lineage>
</organism>
<reference evidence="9" key="1">
    <citation type="journal article" date="2017" name="Appl. Environ. Microbiol.">
        <title>Molecular characterization of an Endozoicomonas-like organism causing infection in king scallop Pecten maximus L.</title>
        <authorList>
            <person name="Cano I."/>
            <person name="van Aerle R."/>
            <person name="Ross S."/>
            <person name="Verner-Jeffreys D.W."/>
            <person name="Paley R.K."/>
            <person name="Rimmer G."/>
            <person name="Ryder D."/>
            <person name="Hooper P."/>
            <person name="Stone D."/>
            <person name="Feist S.W."/>
        </authorList>
    </citation>
    <scope>NUCLEOTIDE SEQUENCE</scope>
</reference>
<keyword evidence="3" id="KW-0732">Signal</keyword>
<keyword evidence="2 7" id="KW-0812">Transmembrane</keyword>
<feature type="coiled-coil region" evidence="6">
    <location>
        <begin position="127"/>
        <end position="220"/>
    </location>
</feature>
<keyword evidence="4 7" id="KW-1133">Transmembrane helix</keyword>
<dbReference type="Pfam" id="PF08239">
    <property type="entry name" value="SH3_3"/>
    <property type="match status" value="1"/>
</dbReference>
<dbReference type="InterPro" id="IPR003646">
    <property type="entry name" value="SH3-like_bac-type"/>
</dbReference>
<comment type="subcellular location">
    <subcellularLocation>
        <location evidence="1">Membrane</location>
        <topology evidence="1">Single-pass membrane protein</topology>
    </subcellularLocation>
</comment>
<sequence>MTESASIGRSLLSGVLRMCCHKFNPIKKTVIVNIIKNRLCFLLLGALLSVNVLAETLYVNDLNYIPMRSGPGNQYRIVHQGIKTGTPLTLLEANAGNNYSKVKTQGGLEGYMLKQYLMTERPARLLLPALESRLTDVSRENQQLKAQMDEQAAQLDETMEQLESVGQQLQKKTTELKEVKEISADAIAVKQHGQEVQVANKQLTEKVEQLEADNQRLRRDQYLMWFLYGAGAVLLGILAGVFLPRIRFRQKTSSEWV</sequence>
<evidence type="ECO:0000256" key="7">
    <source>
        <dbReference type="SAM" id="Phobius"/>
    </source>
</evidence>
<evidence type="ECO:0000256" key="4">
    <source>
        <dbReference type="ARBA" id="ARBA00022989"/>
    </source>
</evidence>
<dbReference type="NCBIfam" id="TIGR04211">
    <property type="entry name" value="SH3_and_anchor"/>
    <property type="match status" value="1"/>
</dbReference>
<evidence type="ECO:0000256" key="3">
    <source>
        <dbReference type="ARBA" id="ARBA00022729"/>
    </source>
</evidence>
<protein>
    <recommendedName>
        <fullName evidence="8">SH3b domain-containing protein</fullName>
    </recommendedName>
</protein>
<evidence type="ECO:0000256" key="2">
    <source>
        <dbReference type="ARBA" id="ARBA00022692"/>
    </source>
</evidence>
<dbReference type="Gene3D" id="2.30.30.40">
    <property type="entry name" value="SH3 Domains"/>
    <property type="match status" value="1"/>
</dbReference>
<evidence type="ECO:0000313" key="9">
    <source>
        <dbReference type="EMBL" id="PJE80270.1"/>
    </source>
</evidence>
<feature type="transmembrane region" description="Helical" evidence="7">
    <location>
        <begin position="222"/>
        <end position="243"/>
    </location>
</feature>
<gene>
    <name evidence="9" type="ORF">CI610_00747</name>
</gene>
<dbReference type="SMART" id="SM00287">
    <property type="entry name" value="SH3b"/>
    <property type="match status" value="1"/>
</dbReference>
<feature type="domain" description="SH3b" evidence="8">
    <location>
        <begin position="54"/>
        <end position="121"/>
    </location>
</feature>
<dbReference type="EMBL" id="NSIT01000024">
    <property type="protein sequence ID" value="PJE80270.1"/>
    <property type="molecule type" value="Genomic_DNA"/>
</dbReference>
<comment type="caution">
    <text evidence="9">The sequence shown here is derived from an EMBL/GenBank/DDBJ whole genome shotgun (WGS) entry which is preliminary data.</text>
</comment>
<accession>A0A2H9TAK0</accession>
<proteinExistence type="predicted"/>
<dbReference type="AlphaFoldDB" id="A0A2H9TAK0"/>
<evidence type="ECO:0000256" key="5">
    <source>
        <dbReference type="ARBA" id="ARBA00023136"/>
    </source>
</evidence>
<dbReference type="InterPro" id="IPR016476">
    <property type="entry name" value="SH3_dom_pro"/>
</dbReference>
<dbReference type="GO" id="GO:0016020">
    <property type="term" value="C:membrane"/>
    <property type="evidence" value="ECO:0007669"/>
    <property type="project" value="UniProtKB-SubCell"/>
</dbReference>